<evidence type="ECO:0000313" key="3">
    <source>
        <dbReference type="Proteomes" id="UP001220324"/>
    </source>
</evidence>
<feature type="region of interest" description="Disordered" evidence="1">
    <location>
        <begin position="96"/>
        <end position="151"/>
    </location>
</feature>
<evidence type="ECO:0000313" key="2">
    <source>
        <dbReference type="EMBL" id="KAJ5533021.1"/>
    </source>
</evidence>
<comment type="caution">
    <text evidence="2">The sequence shown here is derived from an EMBL/GenBank/DDBJ whole genome shotgun (WGS) entry which is preliminary data.</text>
</comment>
<dbReference type="Proteomes" id="UP001220324">
    <property type="component" value="Unassembled WGS sequence"/>
</dbReference>
<name>A0AAD6CQ17_9EURO</name>
<dbReference type="AlphaFoldDB" id="A0AAD6CQ17"/>
<feature type="compositionally biased region" description="Acidic residues" evidence="1">
    <location>
        <begin position="112"/>
        <end position="121"/>
    </location>
</feature>
<proteinExistence type="predicted"/>
<feature type="compositionally biased region" description="Basic and acidic residues" evidence="1">
    <location>
        <begin position="1"/>
        <end position="12"/>
    </location>
</feature>
<feature type="region of interest" description="Disordered" evidence="1">
    <location>
        <begin position="1"/>
        <end position="41"/>
    </location>
</feature>
<evidence type="ECO:0000256" key="1">
    <source>
        <dbReference type="SAM" id="MobiDB-lite"/>
    </source>
</evidence>
<accession>A0AAD6CQ17</accession>
<organism evidence="2 3">
    <name type="scientific">Penicillium frequentans</name>
    <dbReference type="NCBI Taxonomy" id="3151616"/>
    <lineage>
        <taxon>Eukaryota</taxon>
        <taxon>Fungi</taxon>
        <taxon>Dikarya</taxon>
        <taxon>Ascomycota</taxon>
        <taxon>Pezizomycotina</taxon>
        <taxon>Eurotiomycetes</taxon>
        <taxon>Eurotiomycetidae</taxon>
        <taxon>Eurotiales</taxon>
        <taxon>Aspergillaceae</taxon>
        <taxon>Penicillium</taxon>
    </lineage>
</organism>
<gene>
    <name evidence="2" type="ORF">N7494_009573</name>
</gene>
<keyword evidence="3" id="KW-1185">Reference proteome</keyword>
<reference evidence="2 3" key="1">
    <citation type="journal article" date="2023" name="IMA Fungus">
        <title>Comparative genomic study of the Penicillium genus elucidates a diverse pangenome and 15 lateral gene transfer events.</title>
        <authorList>
            <person name="Petersen C."/>
            <person name="Sorensen T."/>
            <person name="Nielsen M.R."/>
            <person name="Sondergaard T.E."/>
            <person name="Sorensen J.L."/>
            <person name="Fitzpatrick D.A."/>
            <person name="Frisvad J.C."/>
            <person name="Nielsen K.L."/>
        </authorList>
    </citation>
    <scope>NUCLEOTIDE SEQUENCE [LARGE SCALE GENOMIC DNA]</scope>
    <source>
        <strain evidence="2 3">IBT 35679</strain>
    </source>
</reference>
<protein>
    <submittedName>
        <fullName evidence="2">Uncharacterized protein</fullName>
    </submittedName>
</protein>
<sequence length="486" mass="56045">MSEQRGTERDPSEEAPSTPHWEKSTEEGDSQEHKQKEDITSSKIHRSYVLPDTLNAYQLPWQWDETDSQFLIIRRWLSEDFQDDLFRHTRRIRGERPIPPTATLRTVLDTPGTEDDWIEDSETGRRREVPSPQFYREEEEDEEESDEEEEEVFGRQIVALPDSLSFDVNLRNPSVNRPFDGFRADPAHRKYATQRIDVASSQMPGYGKVVLYRSEPTVNVDAQFSWIHMDTEMRSFDDFMRFASNVPNLAAEDRALVVSLMKKSYPKAVGLNHLNDVMRCIGLDSTIVDGVTTEKCAILLRFPYFSIQKMETASRSRRSAKDKVRTLLQYYYNFESTRKRDQEQVIRKVGLFPEDHVVHVPQMWAVIVNFRFIITSAPIPLTDQGSSSLKITDSPAQISSTPSVICVVDPLQRVFFFPIELCKTFLSLNPDFDMDLDMNLDMSLDTQIDLNVDASVDMNPDMKLNTIVTQLKSSKNLSNPNKISNY</sequence>
<feature type="compositionally biased region" description="Acidic residues" evidence="1">
    <location>
        <begin position="137"/>
        <end position="151"/>
    </location>
</feature>
<dbReference type="EMBL" id="JAQIZZ010000007">
    <property type="protein sequence ID" value="KAJ5533021.1"/>
    <property type="molecule type" value="Genomic_DNA"/>
</dbReference>
<feature type="compositionally biased region" description="Basic and acidic residues" evidence="1">
    <location>
        <begin position="20"/>
        <end position="40"/>
    </location>
</feature>